<protein>
    <recommendedName>
        <fullName evidence="3">DNA topoisomerase</fullName>
        <ecNumber evidence="3">5.6.2.1</ecNumber>
    </recommendedName>
</protein>
<name>A0A7X5ZXP8_9SPHN</name>
<dbReference type="RefSeq" id="WP_167301048.1">
    <property type="nucleotide sequence ID" value="NZ_JAASQV010000004.1"/>
</dbReference>
<evidence type="ECO:0000259" key="7">
    <source>
        <dbReference type="Pfam" id="PF01028"/>
    </source>
</evidence>
<dbReference type="GO" id="GO:0006265">
    <property type="term" value="P:DNA topological change"/>
    <property type="evidence" value="ECO:0007669"/>
    <property type="project" value="InterPro"/>
</dbReference>
<dbReference type="Gene3D" id="3.90.15.10">
    <property type="entry name" value="Topoisomerase I, Chain A, domain 3"/>
    <property type="match status" value="1"/>
</dbReference>
<comment type="similarity">
    <text evidence="2">Belongs to the type IB topoisomerase family.</text>
</comment>
<dbReference type="InterPro" id="IPR011010">
    <property type="entry name" value="DNA_brk_join_enz"/>
</dbReference>
<keyword evidence="5" id="KW-0238">DNA-binding</keyword>
<dbReference type="SUPFAM" id="SSF55869">
    <property type="entry name" value="DNA topoisomerase I domain"/>
    <property type="match status" value="1"/>
</dbReference>
<evidence type="ECO:0000259" key="8">
    <source>
        <dbReference type="Pfam" id="PF21338"/>
    </source>
</evidence>
<dbReference type="SUPFAM" id="SSF56349">
    <property type="entry name" value="DNA breaking-rejoining enzymes"/>
    <property type="match status" value="1"/>
</dbReference>
<gene>
    <name evidence="9" type="ORF">FHR20_003709</name>
</gene>
<dbReference type="PRINTS" id="PR00416">
    <property type="entry name" value="EUTPISMRASEI"/>
</dbReference>
<evidence type="ECO:0000256" key="5">
    <source>
        <dbReference type="ARBA" id="ARBA00023125"/>
    </source>
</evidence>
<dbReference type="GO" id="GO:0003917">
    <property type="term" value="F:DNA topoisomerase type I (single strand cut, ATP-independent) activity"/>
    <property type="evidence" value="ECO:0007669"/>
    <property type="project" value="UniProtKB-EC"/>
</dbReference>
<feature type="domain" description="DNA topoisomerase IB N-terminal" evidence="8">
    <location>
        <begin position="24"/>
        <end position="72"/>
    </location>
</feature>
<dbReference type="InterPro" id="IPR013500">
    <property type="entry name" value="TopoI_cat_euk"/>
</dbReference>
<organism evidence="9 10">
    <name type="scientific">Sphingomonas leidyi</name>
    <dbReference type="NCBI Taxonomy" id="68569"/>
    <lineage>
        <taxon>Bacteria</taxon>
        <taxon>Pseudomonadati</taxon>
        <taxon>Pseudomonadota</taxon>
        <taxon>Alphaproteobacteria</taxon>
        <taxon>Sphingomonadales</taxon>
        <taxon>Sphingomonadaceae</taxon>
        <taxon>Sphingomonas</taxon>
    </lineage>
</organism>
<dbReference type="EC" id="5.6.2.1" evidence="3"/>
<comment type="catalytic activity">
    <reaction evidence="1">
        <text>ATP-independent breakage of single-stranded DNA, followed by passage and rejoining.</text>
        <dbReference type="EC" id="5.6.2.1"/>
    </reaction>
</comment>
<dbReference type="InterPro" id="IPR035447">
    <property type="entry name" value="DNA_topo_I_N_sf"/>
</dbReference>
<accession>A0A7X5ZXP8</accession>
<evidence type="ECO:0000256" key="2">
    <source>
        <dbReference type="ARBA" id="ARBA00006645"/>
    </source>
</evidence>
<keyword evidence="6 9" id="KW-0413">Isomerase</keyword>
<dbReference type="AlphaFoldDB" id="A0A7X5ZXP8"/>
<evidence type="ECO:0000256" key="6">
    <source>
        <dbReference type="ARBA" id="ARBA00023235"/>
    </source>
</evidence>
<evidence type="ECO:0000313" key="9">
    <source>
        <dbReference type="EMBL" id="NIJ66733.1"/>
    </source>
</evidence>
<sequence length="339" mass="37838">MPDTEIVYVDDQQPGITRRKVRHGWGYRDADGKRIADRDTIDRLNAIGLPPAYANAWFCPDPHGHIQATGQDEKGRKQYRYHAAFREAQEAAKYDRCADFGAHLARLRARVARDLGLRGLCREKAVAAVVRLLDLGSIRVGNEQYAQANRSFGATTLRKRHARVTGRTLRLQFHAKSGRLRVLTITDGSLSRFVRKCQDLPGQHLFRWLDEAGEAHPVTSTDVNAYIRAAMAEDFTAKHFRTWGASVLAFRALAEASAPLGLKAMLAPVTAALGNTPAIARKSYVHPALVDLAKDREAQAAWRAGLHLPRATRWLNRYERGLIAFLDDLAAHQQPRKAA</sequence>
<dbReference type="InterPro" id="IPR014711">
    <property type="entry name" value="TopoI_cat_a-hlx-sub_euk"/>
</dbReference>
<keyword evidence="10" id="KW-1185">Reference proteome</keyword>
<evidence type="ECO:0000256" key="1">
    <source>
        <dbReference type="ARBA" id="ARBA00000213"/>
    </source>
</evidence>
<dbReference type="InterPro" id="IPR049331">
    <property type="entry name" value="Top1B_N_bact"/>
</dbReference>
<comment type="caution">
    <text evidence="9">The sequence shown here is derived from an EMBL/GenBank/DDBJ whole genome shotgun (WGS) entry which is preliminary data.</text>
</comment>
<proteinExistence type="inferred from homology"/>
<dbReference type="Pfam" id="PF01028">
    <property type="entry name" value="Topoisom_I"/>
    <property type="match status" value="1"/>
</dbReference>
<dbReference type="PROSITE" id="PS52038">
    <property type="entry name" value="TOPO_IB_2"/>
    <property type="match status" value="1"/>
</dbReference>
<reference evidence="9 10" key="1">
    <citation type="submission" date="2020-03" db="EMBL/GenBank/DDBJ databases">
        <title>Genomic Encyclopedia of Type Strains, Phase IV (KMG-IV): sequencing the most valuable type-strain genomes for metagenomic binning, comparative biology and taxonomic classification.</title>
        <authorList>
            <person name="Goeker M."/>
        </authorList>
    </citation>
    <scope>NUCLEOTIDE SEQUENCE [LARGE SCALE GENOMIC DNA]</scope>
    <source>
        <strain evidence="9 10">DSM 4733</strain>
    </source>
</reference>
<dbReference type="Pfam" id="PF21338">
    <property type="entry name" value="Top1B_N_bact"/>
    <property type="match status" value="1"/>
</dbReference>
<evidence type="ECO:0000313" key="10">
    <source>
        <dbReference type="Proteomes" id="UP000564677"/>
    </source>
</evidence>
<feature type="domain" description="DNA topoisomerase I catalytic core eukaryotic-type" evidence="7">
    <location>
        <begin position="84"/>
        <end position="256"/>
    </location>
</feature>
<keyword evidence="4" id="KW-0799">Topoisomerase</keyword>
<evidence type="ECO:0000256" key="4">
    <source>
        <dbReference type="ARBA" id="ARBA00023029"/>
    </source>
</evidence>
<dbReference type="Gene3D" id="3.30.66.10">
    <property type="entry name" value="DNA topoisomerase I domain"/>
    <property type="match status" value="1"/>
</dbReference>
<dbReference type="InterPro" id="IPR001631">
    <property type="entry name" value="TopoI"/>
</dbReference>
<dbReference type="GO" id="GO:0003677">
    <property type="term" value="F:DNA binding"/>
    <property type="evidence" value="ECO:0007669"/>
    <property type="project" value="UniProtKB-KW"/>
</dbReference>
<dbReference type="Proteomes" id="UP000564677">
    <property type="component" value="Unassembled WGS sequence"/>
</dbReference>
<evidence type="ECO:0000256" key="3">
    <source>
        <dbReference type="ARBA" id="ARBA00012891"/>
    </source>
</evidence>
<dbReference type="EMBL" id="JAASQV010000004">
    <property type="protein sequence ID" value="NIJ66733.1"/>
    <property type="molecule type" value="Genomic_DNA"/>
</dbReference>
<dbReference type="Gene3D" id="1.10.132.120">
    <property type="match status" value="1"/>
</dbReference>